<accession>A0ABU3SVR2</accession>
<dbReference type="InterPro" id="IPR000705">
    <property type="entry name" value="Galactokinase"/>
</dbReference>
<evidence type="ECO:0000259" key="6">
    <source>
        <dbReference type="Pfam" id="PF00288"/>
    </source>
</evidence>
<name>A0ABU3SVR2_9ALTE</name>
<dbReference type="PANTHER" id="PTHR10457">
    <property type="entry name" value="MEVALONATE KINASE/GALACTOKINASE"/>
    <property type="match status" value="1"/>
</dbReference>
<dbReference type="Gene3D" id="3.30.230.10">
    <property type="match status" value="1"/>
</dbReference>
<feature type="domain" description="GHMP kinase N-terminal" evidence="6">
    <location>
        <begin position="93"/>
        <end position="180"/>
    </location>
</feature>
<keyword evidence="3" id="KW-0547">Nucleotide-binding</keyword>
<feature type="domain" description="Galactokinase N-terminal" evidence="7">
    <location>
        <begin position="10"/>
        <end position="58"/>
    </location>
</feature>
<dbReference type="SUPFAM" id="SSF54211">
    <property type="entry name" value="Ribosomal protein S5 domain 2-like"/>
    <property type="match status" value="1"/>
</dbReference>
<dbReference type="EMBL" id="JAWDIO010000002">
    <property type="protein sequence ID" value="MDU0354012.1"/>
    <property type="molecule type" value="Genomic_DNA"/>
</dbReference>
<dbReference type="Pfam" id="PF00288">
    <property type="entry name" value="GHMP_kinases_N"/>
    <property type="match status" value="1"/>
</dbReference>
<evidence type="ECO:0000256" key="1">
    <source>
        <dbReference type="ARBA" id="ARBA00006566"/>
    </source>
</evidence>
<protein>
    <submittedName>
        <fullName evidence="8">Galactokinase family protein</fullName>
    </submittedName>
</protein>
<comment type="similarity">
    <text evidence="1">Belongs to the GHMP kinase family. GalK subfamily.</text>
</comment>
<dbReference type="PRINTS" id="PR00959">
    <property type="entry name" value="MEVGALKINASE"/>
</dbReference>
<dbReference type="InterPro" id="IPR014721">
    <property type="entry name" value="Ribsml_uS5_D2-typ_fold_subgr"/>
</dbReference>
<dbReference type="InterPro" id="IPR020568">
    <property type="entry name" value="Ribosomal_Su5_D2-typ_SF"/>
</dbReference>
<evidence type="ECO:0000256" key="4">
    <source>
        <dbReference type="ARBA" id="ARBA00022777"/>
    </source>
</evidence>
<dbReference type="InterPro" id="IPR006204">
    <property type="entry name" value="GHMP_kinase_N_dom"/>
</dbReference>
<evidence type="ECO:0000259" key="7">
    <source>
        <dbReference type="Pfam" id="PF10509"/>
    </source>
</evidence>
<reference evidence="8 9" key="1">
    <citation type="submission" date="2023-10" db="EMBL/GenBank/DDBJ databases">
        <title>Glaciecola aquimarina strain GGW-M5 nov., isolated from a coastal seawater.</title>
        <authorList>
            <person name="Bayburt H."/>
            <person name="Kim J.M."/>
            <person name="Choi B.J."/>
            <person name="Jeon C.O."/>
        </authorList>
    </citation>
    <scope>NUCLEOTIDE SEQUENCE [LARGE SCALE GENOMIC DNA]</scope>
    <source>
        <strain evidence="8 9">KCTC 32108</strain>
    </source>
</reference>
<proteinExistence type="inferred from homology"/>
<dbReference type="InterPro" id="IPR006203">
    <property type="entry name" value="GHMP_knse_ATP-bd_CS"/>
</dbReference>
<dbReference type="PROSITE" id="PS00627">
    <property type="entry name" value="GHMP_KINASES_ATP"/>
    <property type="match status" value="1"/>
</dbReference>
<dbReference type="PANTHER" id="PTHR10457:SF7">
    <property type="entry name" value="GALACTOKINASE-RELATED"/>
    <property type="match status" value="1"/>
</dbReference>
<dbReference type="RefSeq" id="WP_316028011.1">
    <property type="nucleotide sequence ID" value="NZ_JAWDIO010000002.1"/>
</dbReference>
<sequence>MSDESLVNQLFKDKFGYTASTFCHAPDRVNLIGDHTDYNDGFVFPAAINFGTNIAASRRDDLTVHIYAHDCDAQSTHFVLHQFSFDADKMWSNYVQGTLQALMTIFPDIKGADLVVSGNVPQGAGLSSSASFEIAVLKTFAELYDLDLAGVTAAKLGQMAENNFVGCNCGIMDQLISAMGLKGQAYVVRLPRLEL</sequence>
<organism evidence="8 9">
    <name type="scientific">Paraglaciecola aquimarina</name>
    <dbReference type="NCBI Taxonomy" id="1235557"/>
    <lineage>
        <taxon>Bacteria</taxon>
        <taxon>Pseudomonadati</taxon>
        <taxon>Pseudomonadota</taxon>
        <taxon>Gammaproteobacteria</taxon>
        <taxon>Alteromonadales</taxon>
        <taxon>Alteromonadaceae</taxon>
        <taxon>Paraglaciecola</taxon>
    </lineage>
</organism>
<evidence type="ECO:0000256" key="2">
    <source>
        <dbReference type="ARBA" id="ARBA00022679"/>
    </source>
</evidence>
<evidence type="ECO:0000313" key="9">
    <source>
        <dbReference type="Proteomes" id="UP001247805"/>
    </source>
</evidence>
<keyword evidence="2" id="KW-0808">Transferase</keyword>
<gene>
    <name evidence="8" type="ORF">RS130_08770</name>
</gene>
<dbReference type="PRINTS" id="PR00473">
    <property type="entry name" value="GALCTOKINASE"/>
</dbReference>
<dbReference type="Proteomes" id="UP001247805">
    <property type="component" value="Unassembled WGS sequence"/>
</dbReference>
<comment type="caution">
    <text evidence="8">The sequence shown here is derived from an EMBL/GenBank/DDBJ whole genome shotgun (WGS) entry which is preliminary data.</text>
</comment>
<keyword evidence="9" id="KW-1185">Reference proteome</keyword>
<evidence type="ECO:0000313" key="8">
    <source>
        <dbReference type="EMBL" id="MDU0354012.1"/>
    </source>
</evidence>
<keyword evidence="5" id="KW-0067">ATP-binding</keyword>
<dbReference type="InterPro" id="IPR019539">
    <property type="entry name" value="GalKase_N"/>
</dbReference>
<evidence type="ECO:0000256" key="5">
    <source>
        <dbReference type="ARBA" id="ARBA00022840"/>
    </source>
</evidence>
<dbReference type="Pfam" id="PF10509">
    <property type="entry name" value="GalKase_gal_bdg"/>
    <property type="match status" value="1"/>
</dbReference>
<evidence type="ECO:0000256" key="3">
    <source>
        <dbReference type="ARBA" id="ARBA00022741"/>
    </source>
</evidence>
<keyword evidence="4" id="KW-0418">Kinase</keyword>